<dbReference type="PANTHER" id="PTHR32227">
    <property type="entry name" value="GLUCAN ENDO-1,3-BETA-GLUCOSIDASE BG1-RELATED-RELATED"/>
    <property type="match status" value="1"/>
</dbReference>
<dbReference type="Proteomes" id="UP001370490">
    <property type="component" value="Unassembled WGS sequence"/>
</dbReference>
<reference evidence="5 6" key="1">
    <citation type="submission" date="2023-12" db="EMBL/GenBank/DDBJ databases">
        <title>A high-quality genome assembly for Dillenia turbinata (Dilleniales).</title>
        <authorList>
            <person name="Chanderbali A."/>
        </authorList>
    </citation>
    <scope>NUCLEOTIDE SEQUENCE [LARGE SCALE GENOMIC DNA]</scope>
    <source>
        <strain evidence="5">LSX21</strain>
        <tissue evidence="5">Leaf</tissue>
    </source>
</reference>
<keyword evidence="6" id="KW-1185">Reference proteome</keyword>
<evidence type="ECO:0000256" key="1">
    <source>
        <dbReference type="ARBA" id="ARBA00008773"/>
    </source>
</evidence>
<comment type="caution">
    <text evidence="5">The sequence shown here is derived from an EMBL/GenBank/DDBJ whole genome shotgun (WGS) entry which is preliminary data.</text>
</comment>
<dbReference type="GO" id="GO:0005975">
    <property type="term" value="P:carbohydrate metabolic process"/>
    <property type="evidence" value="ECO:0007669"/>
    <property type="project" value="InterPro"/>
</dbReference>
<name>A0AAN8VC52_9MAGN</name>
<dbReference type="InterPro" id="IPR044965">
    <property type="entry name" value="Glyco_hydro_17_plant"/>
</dbReference>
<evidence type="ECO:0000313" key="5">
    <source>
        <dbReference type="EMBL" id="KAK6926572.1"/>
    </source>
</evidence>
<accession>A0AAN8VC52</accession>
<dbReference type="GO" id="GO:0004553">
    <property type="term" value="F:hydrolase activity, hydrolyzing O-glycosyl compounds"/>
    <property type="evidence" value="ECO:0007669"/>
    <property type="project" value="InterPro"/>
</dbReference>
<protein>
    <submittedName>
        <fullName evidence="5">Glycoside hydrolase family 17</fullName>
    </submittedName>
</protein>
<evidence type="ECO:0000256" key="2">
    <source>
        <dbReference type="ARBA" id="ARBA00022801"/>
    </source>
</evidence>
<dbReference type="EMBL" id="JBAMMX010000015">
    <property type="protein sequence ID" value="KAK6926572.1"/>
    <property type="molecule type" value="Genomic_DNA"/>
</dbReference>
<sequence>MGHTDIEVRISETGWPSKGDPDEAGATIENARIYNGLRKNKDLKPGPASERNYGLYYPDGTPVYNIGLQGYLQPPGLATKTNTISN</sequence>
<dbReference type="SUPFAM" id="SSF51445">
    <property type="entry name" value="(Trans)glycosidases"/>
    <property type="match status" value="1"/>
</dbReference>
<evidence type="ECO:0000256" key="3">
    <source>
        <dbReference type="ARBA" id="ARBA00023295"/>
    </source>
</evidence>
<dbReference type="InterPro" id="IPR000490">
    <property type="entry name" value="Glyco_hydro_17"/>
</dbReference>
<dbReference type="Pfam" id="PF00332">
    <property type="entry name" value="Glyco_hydro_17"/>
    <property type="match status" value="1"/>
</dbReference>
<comment type="similarity">
    <text evidence="1 4">Belongs to the glycosyl hydrolase 17 family.</text>
</comment>
<evidence type="ECO:0000313" key="6">
    <source>
        <dbReference type="Proteomes" id="UP001370490"/>
    </source>
</evidence>
<dbReference type="Gene3D" id="3.20.20.80">
    <property type="entry name" value="Glycosidases"/>
    <property type="match status" value="2"/>
</dbReference>
<evidence type="ECO:0000256" key="4">
    <source>
        <dbReference type="RuleBase" id="RU004335"/>
    </source>
</evidence>
<keyword evidence="3" id="KW-0326">Glycosidase</keyword>
<gene>
    <name evidence="5" type="ORF">RJ641_008291</name>
</gene>
<dbReference type="AlphaFoldDB" id="A0AAN8VC52"/>
<proteinExistence type="inferred from homology"/>
<organism evidence="5 6">
    <name type="scientific">Dillenia turbinata</name>
    <dbReference type="NCBI Taxonomy" id="194707"/>
    <lineage>
        <taxon>Eukaryota</taxon>
        <taxon>Viridiplantae</taxon>
        <taxon>Streptophyta</taxon>
        <taxon>Embryophyta</taxon>
        <taxon>Tracheophyta</taxon>
        <taxon>Spermatophyta</taxon>
        <taxon>Magnoliopsida</taxon>
        <taxon>eudicotyledons</taxon>
        <taxon>Gunneridae</taxon>
        <taxon>Pentapetalae</taxon>
        <taxon>Dilleniales</taxon>
        <taxon>Dilleniaceae</taxon>
        <taxon>Dillenia</taxon>
    </lineage>
</organism>
<dbReference type="InterPro" id="IPR017853">
    <property type="entry name" value="GH"/>
</dbReference>
<keyword evidence="2 5" id="KW-0378">Hydrolase</keyword>